<organism evidence="1 2">
    <name type="scientific">Tieghemiomyces parasiticus</name>
    <dbReference type="NCBI Taxonomy" id="78921"/>
    <lineage>
        <taxon>Eukaryota</taxon>
        <taxon>Fungi</taxon>
        <taxon>Fungi incertae sedis</taxon>
        <taxon>Zoopagomycota</taxon>
        <taxon>Kickxellomycotina</taxon>
        <taxon>Dimargaritomycetes</taxon>
        <taxon>Dimargaritales</taxon>
        <taxon>Dimargaritaceae</taxon>
        <taxon>Tieghemiomyces</taxon>
    </lineage>
</organism>
<accession>A0A9W7ZSW5</accession>
<evidence type="ECO:0000313" key="1">
    <source>
        <dbReference type="EMBL" id="KAJ1915607.1"/>
    </source>
</evidence>
<evidence type="ECO:0000313" key="2">
    <source>
        <dbReference type="Proteomes" id="UP001150569"/>
    </source>
</evidence>
<protein>
    <recommendedName>
        <fullName evidence="3">Major facilitator superfamily (MFS) profile domain-containing protein</fullName>
    </recommendedName>
</protein>
<dbReference type="AlphaFoldDB" id="A0A9W7ZSW5"/>
<evidence type="ECO:0008006" key="3">
    <source>
        <dbReference type="Google" id="ProtNLM"/>
    </source>
</evidence>
<comment type="caution">
    <text evidence="1">The sequence shown here is derived from an EMBL/GenBank/DDBJ whole genome shotgun (WGS) entry which is preliminary data.</text>
</comment>
<proteinExistence type="predicted"/>
<feature type="non-terminal residue" evidence="1">
    <location>
        <position position="112"/>
    </location>
</feature>
<reference evidence="1" key="1">
    <citation type="submission" date="2022-07" db="EMBL/GenBank/DDBJ databases">
        <title>Phylogenomic reconstructions and comparative analyses of Kickxellomycotina fungi.</title>
        <authorList>
            <person name="Reynolds N.K."/>
            <person name="Stajich J.E."/>
            <person name="Barry K."/>
            <person name="Grigoriev I.V."/>
            <person name="Crous P."/>
            <person name="Smith M.E."/>
        </authorList>
    </citation>
    <scope>NUCLEOTIDE SEQUENCE</scope>
    <source>
        <strain evidence="1">RSA 861</strain>
    </source>
</reference>
<keyword evidence="2" id="KW-1185">Reference proteome</keyword>
<name>A0A9W7ZSW5_9FUNG</name>
<dbReference type="EMBL" id="JANBPT010000622">
    <property type="protein sequence ID" value="KAJ1915607.1"/>
    <property type="molecule type" value="Genomic_DNA"/>
</dbReference>
<sequence length="112" mass="11899">MVRPLDKLPGKSRRELYIVPSQATTATYLPSLKIAGGSASPNPSPTVSTITLTLADSSDLAYVQFSDNHKWLMVAIVAFTSMVAPFSSEVFLPALTDMATDFGTSVTMINGA</sequence>
<dbReference type="Proteomes" id="UP001150569">
    <property type="component" value="Unassembled WGS sequence"/>
</dbReference>
<gene>
    <name evidence="1" type="ORF">IWQ60_008386</name>
</gene>